<dbReference type="PROSITE" id="PS51485">
    <property type="entry name" value="PHYTOCYANIN"/>
    <property type="match status" value="1"/>
</dbReference>
<gene>
    <name evidence="7" type="ORF">BVC80_8905g15</name>
</gene>
<feature type="domain" description="Phytocyanin" evidence="6">
    <location>
        <begin position="6"/>
        <end position="104"/>
    </location>
</feature>
<dbReference type="PROSITE" id="PS00196">
    <property type="entry name" value="COPPER_BLUE"/>
    <property type="match status" value="1"/>
</dbReference>
<dbReference type="AlphaFoldDB" id="A0A200RDV2"/>
<dbReference type="STRING" id="56857.A0A200RDV2"/>
<evidence type="ECO:0000256" key="1">
    <source>
        <dbReference type="ARBA" id="ARBA00022723"/>
    </source>
</evidence>
<dbReference type="Pfam" id="PF02298">
    <property type="entry name" value="Cu_bind_like"/>
    <property type="match status" value="1"/>
</dbReference>
<evidence type="ECO:0000259" key="6">
    <source>
        <dbReference type="PROSITE" id="PS51485"/>
    </source>
</evidence>
<keyword evidence="3" id="KW-0325">Glycoprotein</keyword>
<evidence type="ECO:0000256" key="4">
    <source>
        <dbReference type="SAM" id="MobiDB-lite"/>
    </source>
</evidence>
<keyword evidence="1" id="KW-0479">Metal-binding</keyword>
<dbReference type="FunCoup" id="A0A200RDV2">
    <property type="interactions" value="50"/>
</dbReference>
<dbReference type="CDD" id="cd04216">
    <property type="entry name" value="Phytocyanin"/>
    <property type="match status" value="1"/>
</dbReference>
<dbReference type="PANTHER" id="PTHR33021:SF193">
    <property type="entry name" value="OS06G0218600 PROTEIN"/>
    <property type="match status" value="1"/>
</dbReference>
<proteinExistence type="predicted"/>
<accession>A0A200RDV2</accession>
<evidence type="ECO:0000313" key="7">
    <source>
        <dbReference type="EMBL" id="OVA20895.1"/>
    </source>
</evidence>
<dbReference type="InterPro" id="IPR008972">
    <property type="entry name" value="Cupredoxin"/>
</dbReference>
<evidence type="ECO:0000256" key="5">
    <source>
        <dbReference type="SAM" id="Phobius"/>
    </source>
</evidence>
<dbReference type="Proteomes" id="UP000195402">
    <property type="component" value="Unassembled WGS sequence"/>
</dbReference>
<dbReference type="OrthoDB" id="206968at2759"/>
<evidence type="ECO:0000256" key="3">
    <source>
        <dbReference type="ARBA" id="ARBA00023180"/>
    </source>
</evidence>
<keyword evidence="5" id="KW-0472">Membrane</keyword>
<dbReference type="InterPro" id="IPR039391">
    <property type="entry name" value="Phytocyanin-like"/>
</dbReference>
<organism evidence="7 8">
    <name type="scientific">Macleaya cordata</name>
    <name type="common">Five-seeded plume-poppy</name>
    <name type="synonym">Bocconia cordata</name>
    <dbReference type="NCBI Taxonomy" id="56857"/>
    <lineage>
        <taxon>Eukaryota</taxon>
        <taxon>Viridiplantae</taxon>
        <taxon>Streptophyta</taxon>
        <taxon>Embryophyta</taxon>
        <taxon>Tracheophyta</taxon>
        <taxon>Spermatophyta</taxon>
        <taxon>Magnoliopsida</taxon>
        <taxon>Ranunculales</taxon>
        <taxon>Papaveraceae</taxon>
        <taxon>Papaveroideae</taxon>
        <taxon>Macleaya</taxon>
    </lineage>
</organism>
<dbReference type="FunFam" id="2.60.40.420:FF:000003">
    <property type="entry name" value="Blue copper"/>
    <property type="match status" value="1"/>
</dbReference>
<dbReference type="GO" id="GO:0005886">
    <property type="term" value="C:plasma membrane"/>
    <property type="evidence" value="ECO:0007669"/>
    <property type="project" value="TreeGrafter"/>
</dbReference>
<keyword evidence="5" id="KW-1133">Transmembrane helix</keyword>
<dbReference type="InParanoid" id="A0A200RDV2"/>
<dbReference type="GO" id="GO:0046872">
    <property type="term" value="F:metal ion binding"/>
    <property type="evidence" value="ECO:0007669"/>
    <property type="project" value="UniProtKB-KW"/>
</dbReference>
<keyword evidence="5" id="KW-0812">Transmembrane</keyword>
<dbReference type="PANTHER" id="PTHR33021">
    <property type="entry name" value="BLUE COPPER PROTEIN"/>
    <property type="match status" value="1"/>
</dbReference>
<dbReference type="OMA" id="WAIGSDY"/>
<feature type="region of interest" description="Disordered" evidence="4">
    <location>
        <begin position="108"/>
        <end position="142"/>
    </location>
</feature>
<dbReference type="SUPFAM" id="SSF49503">
    <property type="entry name" value="Cupredoxins"/>
    <property type="match status" value="1"/>
</dbReference>
<dbReference type="InterPro" id="IPR003245">
    <property type="entry name" value="Phytocyanin_dom"/>
</dbReference>
<dbReference type="Gene3D" id="2.60.40.420">
    <property type="entry name" value="Cupredoxins - blue copper proteins"/>
    <property type="match status" value="1"/>
</dbReference>
<comment type="caution">
    <text evidence="7">The sequence shown here is derived from an EMBL/GenBank/DDBJ whole genome shotgun (WGS) entry which is preliminary data.</text>
</comment>
<feature type="compositionally biased region" description="Low complexity" evidence="4">
    <location>
        <begin position="114"/>
        <end position="142"/>
    </location>
</feature>
<dbReference type="EMBL" id="MVGT01000029">
    <property type="protein sequence ID" value="OVA20895.1"/>
    <property type="molecule type" value="Genomic_DNA"/>
</dbReference>
<protein>
    <submittedName>
        <fullName evidence="7">Plastocyanin-like</fullName>
    </submittedName>
</protein>
<name>A0A200RDV2_MACCD</name>
<keyword evidence="8" id="KW-1185">Reference proteome</keyword>
<sequence>MPSLATDYTVGDSTGWTTNMDYSTWTSGKTFAVGDTLVFNYGGGHTVDEVSASDYSSCAVGNSLTTDSSGATSITLKTPGTHYFICGVPGHCGNGMKLAVTVGGGGAAAGGGTATTPTTPTGTSTNTPTTTPRTTINNNSSSSTISPSITMLLITLVMALFMFSLP</sequence>
<dbReference type="GO" id="GO:0009055">
    <property type="term" value="F:electron transfer activity"/>
    <property type="evidence" value="ECO:0007669"/>
    <property type="project" value="InterPro"/>
</dbReference>
<dbReference type="InterPro" id="IPR028871">
    <property type="entry name" value="BlueCu_1_BS"/>
</dbReference>
<keyword evidence="2" id="KW-0186">Copper</keyword>
<evidence type="ECO:0000256" key="2">
    <source>
        <dbReference type="ARBA" id="ARBA00023008"/>
    </source>
</evidence>
<reference evidence="7 8" key="1">
    <citation type="journal article" date="2017" name="Mol. Plant">
        <title>The Genome of Medicinal Plant Macleaya cordata Provides New Insights into Benzylisoquinoline Alkaloids Metabolism.</title>
        <authorList>
            <person name="Liu X."/>
            <person name="Liu Y."/>
            <person name="Huang P."/>
            <person name="Ma Y."/>
            <person name="Qing Z."/>
            <person name="Tang Q."/>
            <person name="Cao H."/>
            <person name="Cheng P."/>
            <person name="Zheng Y."/>
            <person name="Yuan Z."/>
            <person name="Zhou Y."/>
            <person name="Liu J."/>
            <person name="Tang Z."/>
            <person name="Zhuo Y."/>
            <person name="Zhang Y."/>
            <person name="Yu L."/>
            <person name="Huang J."/>
            <person name="Yang P."/>
            <person name="Peng Q."/>
            <person name="Zhang J."/>
            <person name="Jiang W."/>
            <person name="Zhang Z."/>
            <person name="Lin K."/>
            <person name="Ro D.K."/>
            <person name="Chen X."/>
            <person name="Xiong X."/>
            <person name="Shang Y."/>
            <person name="Huang S."/>
            <person name="Zeng J."/>
        </authorList>
    </citation>
    <scope>NUCLEOTIDE SEQUENCE [LARGE SCALE GENOMIC DNA]</scope>
    <source>
        <strain evidence="8">cv. BLH2017</strain>
        <tissue evidence="7">Root</tissue>
    </source>
</reference>
<evidence type="ECO:0000313" key="8">
    <source>
        <dbReference type="Proteomes" id="UP000195402"/>
    </source>
</evidence>
<feature type="transmembrane region" description="Helical" evidence="5">
    <location>
        <begin position="145"/>
        <end position="165"/>
    </location>
</feature>